<dbReference type="InterPro" id="IPR036098">
    <property type="entry name" value="Thymidylate_synthase_ThyX_sf"/>
</dbReference>
<dbReference type="GO" id="GO:0050660">
    <property type="term" value="F:flavin adenine dinucleotide binding"/>
    <property type="evidence" value="ECO:0007669"/>
    <property type="project" value="InterPro"/>
</dbReference>
<dbReference type="GO" id="GO:0050797">
    <property type="term" value="F:thymidylate synthase (FAD) activity"/>
    <property type="evidence" value="ECO:0007669"/>
    <property type="project" value="InterPro"/>
</dbReference>
<sequence length="178" mass="21235">MKIEILHEAGYKEALLGISLSYNQPINNMYKLSSKLAHKDGGHNKFLESIAVWLDIIAPRYWWQQFDTYRIGVTKQSESTMHTILKGLLTELDFEIPISTVLLDRLNTLIKKKLFKQVKAELPESFLQRRVVCTNYKTLRHIYHQRKSHRLGEWYTFCREIFYNLNYPKFISKEDHLR</sequence>
<proteinExistence type="predicted"/>
<evidence type="ECO:0000313" key="1">
    <source>
        <dbReference type="EMBL" id="KKL77553.1"/>
    </source>
</evidence>
<gene>
    <name evidence="1" type="ORF">LCGC14_2033720</name>
</gene>
<protein>
    <submittedName>
        <fullName evidence="1">Uncharacterized protein</fullName>
    </submittedName>
</protein>
<dbReference type="GO" id="GO:0006231">
    <property type="term" value="P:dTMP biosynthetic process"/>
    <property type="evidence" value="ECO:0007669"/>
    <property type="project" value="InterPro"/>
</dbReference>
<dbReference type="AlphaFoldDB" id="A0A0F9ETU8"/>
<comment type="caution">
    <text evidence="1">The sequence shown here is derived from an EMBL/GenBank/DDBJ whole genome shotgun (WGS) entry which is preliminary data.</text>
</comment>
<organism evidence="1">
    <name type="scientific">marine sediment metagenome</name>
    <dbReference type="NCBI Taxonomy" id="412755"/>
    <lineage>
        <taxon>unclassified sequences</taxon>
        <taxon>metagenomes</taxon>
        <taxon>ecological metagenomes</taxon>
    </lineage>
</organism>
<reference evidence="1" key="1">
    <citation type="journal article" date="2015" name="Nature">
        <title>Complex archaea that bridge the gap between prokaryotes and eukaryotes.</title>
        <authorList>
            <person name="Spang A."/>
            <person name="Saw J.H."/>
            <person name="Jorgensen S.L."/>
            <person name="Zaremba-Niedzwiedzka K."/>
            <person name="Martijn J."/>
            <person name="Lind A.E."/>
            <person name="van Eijk R."/>
            <person name="Schleper C."/>
            <person name="Guy L."/>
            <person name="Ettema T.J."/>
        </authorList>
    </citation>
    <scope>NUCLEOTIDE SEQUENCE</scope>
</reference>
<accession>A0A0F9ETU8</accession>
<name>A0A0F9ETU8_9ZZZZ</name>
<dbReference type="EMBL" id="LAZR01023718">
    <property type="protein sequence ID" value="KKL77553.1"/>
    <property type="molecule type" value="Genomic_DNA"/>
</dbReference>
<dbReference type="SUPFAM" id="SSF69796">
    <property type="entry name" value="Thymidylate synthase-complementing protein Thy1"/>
    <property type="match status" value="1"/>
</dbReference>